<dbReference type="SUPFAM" id="SSF57667">
    <property type="entry name" value="beta-beta-alpha zinc fingers"/>
    <property type="match status" value="1"/>
</dbReference>
<dbReference type="PROSITE" id="PS50808">
    <property type="entry name" value="ZF_BED"/>
    <property type="match status" value="1"/>
</dbReference>
<evidence type="ECO:0000256" key="1">
    <source>
        <dbReference type="ARBA" id="ARBA00004123"/>
    </source>
</evidence>
<evidence type="ECO:0000256" key="2">
    <source>
        <dbReference type="ARBA" id="ARBA00011738"/>
    </source>
</evidence>
<evidence type="ECO:0000259" key="12">
    <source>
        <dbReference type="PROSITE" id="PS50808"/>
    </source>
</evidence>
<evidence type="ECO:0000256" key="4">
    <source>
        <dbReference type="ARBA" id="ARBA00022771"/>
    </source>
</evidence>
<organism evidence="13 14">
    <name type="scientific">Spinacia oleracea</name>
    <name type="common">Spinach</name>
    <dbReference type="NCBI Taxonomy" id="3562"/>
    <lineage>
        <taxon>Eukaryota</taxon>
        <taxon>Viridiplantae</taxon>
        <taxon>Streptophyta</taxon>
        <taxon>Embryophyta</taxon>
        <taxon>Tracheophyta</taxon>
        <taxon>Spermatophyta</taxon>
        <taxon>Magnoliopsida</taxon>
        <taxon>eudicotyledons</taxon>
        <taxon>Gunneridae</taxon>
        <taxon>Pentapetalae</taxon>
        <taxon>Caryophyllales</taxon>
        <taxon>Chenopodiaceae</taxon>
        <taxon>Chenopodioideae</taxon>
        <taxon>Anserineae</taxon>
        <taxon>Spinacia</taxon>
    </lineage>
</organism>
<feature type="domain" description="BED-type" evidence="12">
    <location>
        <begin position="85"/>
        <end position="140"/>
    </location>
</feature>
<dbReference type="GeneID" id="110784898"/>
<keyword evidence="7" id="KW-0238">DNA-binding</keyword>
<keyword evidence="9" id="KW-0539">Nucleus</keyword>
<reference evidence="13" key="1">
    <citation type="journal article" date="2021" name="Nat. Commun.">
        <title>Genomic analyses provide insights into spinach domestication and the genetic basis of agronomic traits.</title>
        <authorList>
            <person name="Cai X."/>
            <person name="Sun X."/>
            <person name="Xu C."/>
            <person name="Sun H."/>
            <person name="Wang X."/>
            <person name="Ge C."/>
            <person name="Zhang Z."/>
            <person name="Wang Q."/>
            <person name="Fei Z."/>
            <person name="Jiao C."/>
            <person name="Wang Q."/>
        </authorList>
    </citation>
    <scope>NUCLEOTIDE SEQUENCE [LARGE SCALE GENOMIC DNA]</scope>
    <source>
        <strain evidence="13">cv. Varoflay</strain>
    </source>
</reference>
<comment type="subcellular location">
    <subcellularLocation>
        <location evidence="1">Nucleus</location>
    </subcellularLocation>
</comment>
<evidence type="ECO:0000256" key="3">
    <source>
        <dbReference type="ARBA" id="ARBA00022723"/>
    </source>
</evidence>
<keyword evidence="6" id="KW-0805">Transcription regulation</keyword>
<dbReference type="Pfam" id="PF05699">
    <property type="entry name" value="Dimer_Tnp_hAT"/>
    <property type="match status" value="1"/>
</dbReference>
<dbReference type="PANTHER" id="PTHR46481">
    <property type="entry name" value="ZINC FINGER BED DOMAIN-CONTAINING PROTEIN 4"/>
    <property type="match status" value="1"/>
</dbReference>
<evidence type="ECO:0000313" key="13">
    <source>
        <dbReference type="Proteomes" id="UP000813463"/>
    </source>
</evidence>
<keyword evidence="3" id="KW-0479">Metal-binding</keyword>
<dbReference type="InterPro" id="IPR012337">
    <property type="entry name" value="RNaseH-like_sf"/>
</dbReference>
<gene>
    <name evidence="14" type="primary">LOC110784898</name>
</gene>
<evidence type="ECO:0000256" key="10">
    <source>
        <dbReference type="PROSITE-ProRule" id="PRU00027"/>
    </source>
</evidence>
<feature type="compositionally biased region" description="Acidic residues" evidence="11">
    <location>
        <begin position="1"/>
        <end position="16"/>
    </location>
</feature>
<dbReference type="Proteomes" id="UP000813463">
    <property type="component" value="Chromosome 4"/>
</dbReference>
<dbReference type="InterPro" id="IPR052035">
    <property type="entry name" value="ZnF_BED_domain_contain"/>
</dbReference>
<evidence type="ECO:0000256" key="11">
    <source>
        <dbReference type="SAM" id="MobiDB-lite"/>
    </source>
</evidence>
<dbReference type="InterPro" id="IPR036236">
    <property type="entry name" value="Znf_C2H2_sf"/>
</dbReference>
<dbReference type="InterPro" id="IPR008906">
    <property type="entry name" value="HATC_C_dom"/>
</dbReference>
<keyword evidence="13" id="KW-1185">Reference proteome</keyword>
<evidence type="ECO:0000256" key="7">
    <source>
        <dbReference type="ARBA" id="ARBA00023125"/>
    </source>
</evidence>
<keyword evidence="8" id="KW-0804">Transcription</keyword>
<comment type="subunit">
    <text evidence="2">Homodimer.</text>
</comment>
<feature type="region of interest" description="Disordered" evidence="11">
    <location>
        <begin position="1"/>
        <end position="85"/>
    </location>
</feature>
<feature type="compositionally biased region" description="Acidic residues" evidence="11">
    <location>
        <begin position="46"/>
        <end position="66"/>
    </location>
</feature>
<dbReference type="RefSeq" id="XP_056697295.1">
    <property type="nucleotide sequence ID" value="XM_056841317.1"/>
</dbReference>
<reference evidence="14" key="2">
    <citation type="submission" date="2025-08" db="UniProtKB">
        <authorList>
            <consortium name="RefSeq"/>
        </authorList>
    </citation>
    <scope>IDENTIFICATION</scope>
    <source>
        <tissue evidence="14">Leaf</tissue>
    </source>
</reference>
<keyword evidence="5" id="KW-0862">Zinc</keyword>
<name>A0ABM3RNU8_SPIOL</name>
<evidence type="ECO:0000256" key="5">
    <source>
        <dbReference type="ARBA" id="ARBA00022833"/>
    </source>
</evidence>
<dbReference type="SMART" id="SM00614">
    <property type="entry name" value="ZnF_BED"/>
    <property type="match status" value="1"/>
</dbReference>
<dbReference type="Pfam" id="PF14372">
    <property type="entry name" value="hAT-like_RNase-H"/>
    <property type="match status" value="1"/>
</dbReference>
<dbReference type="InterPro" id="IPR003656">
    <property type="entry name" value="Znf_BED"/>
</dbReference>
<sequence length="725" mass="83403">MFDPQEFDPQEVDPQEVDPQRDDSSCAAPLSTPCSSTPTVEAFFEPLDEDMPDDDELEDNAEEEAPDTTPTDTVDENLTQGTKRARRSEVWKDLEDPFVLRGLRKTRCKYCKKILSLPKSGCTSHLNRHLKTCPQKLLKQQTLLNFLPSNKSAGPLDSGFVSAIHNGKLDMLIMREGVANWIVMHEKPFSVVEEVGFNMMLKRGIPQWTSVSRQTIKTDAFKVYEVEKKKLKDTLKKVDRISLTTDLWRSRPQKIEYMVLTGHFVDRDWKLQKRVLSFVHVPPPRKGKDIANCIFRCLKEWEIENKVFTVSVDNASANDSCIQIMKDTFSLTKRLVCGGKLFHVRCCAHILNIMVQHGLKQVKTIIKNVHDSVEYLNGSEARLKKFTELVQQFNLKERRLVLECKTRWNSTYDMLACAIKFKEVFSRLALEDNDYVYCPSADDWIKIEKLIKILKVFYCTTNIISGSEYPTSNLFLSEVYYIKKMLDSNANSPDVFVKDMVKNMKERFDKYWGECNLIMALGGLLDPRVKMKVVEITFPTMFASDKVRENINKVKDTLIELYDEYLNMYPPLVEEFGECGNGTSNVEEDDLYAMSRIIQVVRIGETSQPKKSEVELYFEEETFVVEGNSPNKFDVLQWWKERSSKYRILSKLAADILAVPITTVASEATFSAGSRVIDSYRASLLPETVQMLICTGDWCRSRYGVQRKNKSIEEDEPKEIILPIP</sequence>
<dbReference type="PANTHER" id="PTHR46481:SF10">
    <property type="entry name" value="ZINC FINGER BED DOMAIN-CONTAINING PROTEIN 39"/>
    <property type="match status" value="1"/>
</dbReference>
<accession>A0ABM3RNU8</accession>
<dbReference type="SUPFAM" id="SSF53098">
    <property type="entry name" value="Ribonuclease H-like"/>
    <property type="match status" value="1"/>
</dbReference>
<protein>
    <submittedName>
        <fullName evidence="14">Zinc finger BED domain-containing protein RICESLEEPER 2-like</fullName>
    </submittedName>
</protein>
<proteinExistence type="predicted"/>
<evidence type="ECO:0000256" key="8">
    <source>
        <dbReference type="ARBA" id="ARBA00023163"/>
    </source>
</evidence>
<evidence type="ECO:0000256" key="6">
    <source>
        <dbReference type="ARBA" id="ARBA00023015"/>
    </source>
</evidence>
<evidence type="ECO:0000313" key="14">
    <source>
        <dbReference type="RefSeq" id="XP_056697295.1"/>
    </source>
</evidence>
<evidence type="ECO:0000256" key="9">
    <source>
        <dbReference type="ARBA" id="ARBA00023242"/>
    </source>
</evidence>
<keyword evidence="4 10" id="KW-0863">Zinc-finger</keyword>
<dbReference type="InterPro" id="IPR025525">
    <property type="entry name" value="hAT-like_transposase_RNase-H"/>
</dbReference>